<accession>A0A5B8XJS5</accession>
<gene>
    <name evidence="3" type="ORF">FRD01_01940</name>
</gene>
<keyword evidence="4" id="KW-1185">Reference proteome</keyword>
<dbReference type="KEGG" id="bbae:FRD01_01940"/>
<keyword evidence="2" id="KW-0812">Transmembrane</keyword>
<dbReference type="AlphaFoldDB" id="A0A5B8XJS5"/>
<organism evidence="3 4">
    <name type="scientific">Microvenator marinus</name>
    <dbReference type="NCBI Taxonomy" id="2600177"/>
    <lineage>
        <taxon>Bacteria</taxon>
        <taxon>Deltaproteobacteria</taxon>
        <taxon>Bradymonadales</taxon>
        <taxon>Microvenatoraceae</taxon>
        <taxon>Microvenator</taxon>
    </lineage>
</organism>
<dbReference type="OrthoDB" id="9812510at2"/>
<dbReference type="RefSeq" id="WP_146957139.1">
    <property type="nucleotide sequence ID" value="NZ_CP042467.1"/>
</dbReference>
<evidence type="ECO:0000313" key="3">
    <source>
        <dbReference type="EMBL" id="QED26040.1"/>
    </source>
</evidence>
<evidence type="ECO:0000256" key="2">
    <source>
        <dbReference type="SAM" id="Phobius"/>
    </source>
</evidence>
<evidence type="ECO:0000313" key="4">
    <source>
        <dbReference type="Proteomes" id="UP000321595"/>
    </source>
</evidence>
<name>A0A5B8XJS5_9DELT</name>
<keyword evidence="2" id="KW-0472">Membrane</keyword>
<dbReference type="Proteomes" id="UP000321595">
    <property type="component" value="Chromosome"/>
</dbReference>
<sequence>MARKRRATPIDIPKLPNTDELPILQDTATYFQPDPEPEPKKKKSKGAGAVVVHHVVTFLQILMVLGLGIWAYLTFKDVDFFSSPQDARISALEPYAASAQASRVRGALEVYRALNDEYPRQLQSLVDENILLRDDLLYPLGRTFDYERRADEYTLEQSELVVGTAENAAE</sequence>
<evidence type="ECO:0000256" key="1">
    <source>
        <dbReference type="SAM" id="MobiDB-lite"/>
    </source>
</evidence>
<feature type="transmembrane region" description="Helical" evidence="2">
    <location>
        <begin position="50"/>
        <end position="73"/>
    </location>
</feature>
<protein>
    <submittedName>
        <fullName evidence="3">Uncharacterized protein</fullName>
    </submittedName>
</protein>
<reference evidence="3 4" key="1">
    <citation type="submission" date="2019-08" db="EMBL/GenBank/DDBJ databases">
        <authorList>
            <person name="Liang Q."/>
        </authorList>
    </citation>
    <scope>NUCLEOTIDE SEQUENCE [LARGE SCALE GENOMIC DNA]</scope>
    <source>
        <strain evidence="3 4">V1718</strain>
    </source>
</reference>
<feature type="region of interest" description="Disordered" evidence="1">
    <location>
        <begin position="1"/>
        <end position="45"/>
    </location>
</feature>
<keyword evidence="2" id="KW-1133">Transmembrane helix</keyword>
<dbReference type="EMBL" id="CP042467">
    <property type="protein sequence ID" value="QED26040.1"/>
    <property type="molecule type" value="Genomic_DNA"/>
</dbReference>
<proteinExistence type="predicted"/>